<reference evidence="2" key="1">
    <citation type="submission" date="2023-08" db="EMBL/GenBank/DDBJ databases">
        <authorList>
            <person name="Alioto T."/>
            <person name="Alioto T."/>
            <person name="Gomez Garrido J."/>
        </authorList>
    </citation>
    <scope>NUCLEOTIDE SEQUENCE</scope>
</reference>
<dbReference type="PANTHER" id="PTHR46670:SF3">
    <property type="entry name" value="ENDONUCLEASE_EXONUCLEASE_PHOSPHATASE DOMAIN-CONTAINING PROTEIN"/>
    <property type="match status" value="1"/>
</dbReference>
<evidence type="ECO:0000256" key="1">
    <source>
        <dbReference type="SAM" id="MobiDB-lite"/>
    </source>
</evidence>
<evidence type="ECO:0000313" key="3">
    <source>
        <dbReference type="Proteomes" id="UP001178508"/>
    </source>
</evidence>
<dbReference type="EMBL" id="OY660878">
    <property type="protein sequence ID" value="CAJ1074070.1"/>
    <property type="molecule type" value="Genomic_DNA"/>
</dbReference>
<dbReference type="PANTHER" id="PTHR46670">
    <property type="entry name" value="ENDO/EXONUCLEASE/PHOSPHATASE DOMAIN-CONTAINING PROTEIN"/>
    <property type="match status" value="1"/>
</dbReference>
<sequence>MASISTALENHSLPPTSVTPFTAPHDYCLHLVLLCTPPHHHLPTTVPLNGCRQNSPPHLLSTMKLIIPHLLHHLTIHPPPLRPQPPSSNHPTSRPAQDFLDILNHCNFTQHINFPTHKHGHILDPVCFTNITISNISSNNLHISDHHAISLDIHIPQPSPTTSRTITFRKLTPLSPAQFALQMVNSIPTSPPPPSGNTGDLIKLYNSTLLSCLDNIAPIHQRTVSFRRPAPW</sequence>
<dbReference type="AlphaFoldDB" id="A0AAV1GLE6"/>
<keyword evidence="3" id="KW-1185">Reference proteome</keyword>
<name>A0AAV1GLE6_XYRNO</name>
<feature type="region of interest" description="Disordered" evidence="1">
    <location>
        <begin position="77"/>
        <end position="96"/>
    </location>
</feature>
<gene>
    <name evidence="2" type="ORF">XNOV1_A004670</name>
</gene>
<organism evidence="2 3">
    <name type="scientific">Xyrichtys novacula</name>
    <name type="common">Pearly razorfish</name>
    <name type="synonym">Hemipteronotus novacula</name>
    <dbReference type="NCBI Taxonomy" id="13765"/>
    <lineage>
        <taxon>Eukaryota</taxon>
        <taxon>Metazoa</taxon>
        <taxon>Chordata</taxon>
        <taxon>Craniata</taxon>
        <taxon>Vertebrata</taxon>
        <taxon>Euteleostomi</taxon>
        <taxon>Actinopterygii</taxon>
        <taxon>Neopterygii</taxon>
        <taxon>Teleostei</taxon>
        <taxon>Neoteleostei</taxon>
        <taxon>Acanthomorphata</taxon>
        <taxon>Eupercaria</taxon>
        <taxon>Labriformes</taxon>
        <taxon>Labridae</taxon>
        <taxon>Xyrichtys</taxon>
    </lineage>
</organism>
<feature type="compositionally biased region" description="Pro residues" evidence="1">
    <location>
        <begin position="77"/>
        <end position="88"/>
    </location>
</feature>
<accession>A0AAV1GLE6</accession>
<protein>
    <submittedName>
        <fullName evidence="2">Uncharacterized protein LOC114921708</fullName>
    </submittedName>
</protein>
<dbReference type="Proteomes" id="UP001178508">
    <property type="component" value="Chromosome 15"/>
</dbReference>
<evidence type="ECO:0000313" key="2">
    <source>
        <dbReference type="EMBL" id="CAJ1074070.1"/>
    </source>
</evidence>
<proteinExistence type="predicted"/>